<dbReference type="OrthoDB" id="9806213at2"/>
<name>A0A6N6JL00_9RHOB</name>
<evidence type="ECO:0000256" key="1">
    <source>
        <dbReference type="SAM" id="SignalP"/>
    </source>
</evidence>
<keyword evidence="1" id="KW-0732">Signal</keyword>
<reference evidence="2 3" key="1">
    <citation type="submission" date="2019-12" db="EMBL/GenBank/DDBJ databases">
        <title>Litoreibacter badius sp. nov., a novel bacteriochlorophyll a-containing bacterium in the genus Litoreibacter.</title>
        <authorList>
            <person name="Kanamuro M."/>
            <person name="Takabe Y."/>
            <person name="Mori K."/>
            <person name="Takaichi S."/>
            <person name="Hanada S."/>
        </authorList>
    </citation>
    <scope>NUCLEOTIDE SEQUENCE [LARGE SCALE GENOMIC DNA]</scope>
    <source>
        <strain evidence="2 3">K6</strain>
    </source>
</reference>
<accession>A0A6N6JL00</accession>
<gene>
    <name evidence="2" type="ORF">KIN_38880</name>
</gene>
<dbReference type="Proteomes" id="UP000436822">
    <property type="component" value="Unassembled WGS sequence"/>
</dbReference>
<protein>
    <recommendedName>
        <fullName evidence="4">DUF1349 domain-containing protein</fullName>
    </recommendedName>
</protein>
<proteinExistence type="predicted"/>
<feature type="signal peptide" evidence="1">
    <location>
        <begin position="1"/>
        <end position="22"/>
    </location>
</feature>
<dbReference type="EMBL" id="BLJE01000006">
    <property type="protein sequence ID" value="GFE66814.1"/>
    <property type="molecule type" value="Genomic_DNA"/>
</dbReference>
<dbReference type="Gene3D" id="2.60.120.200">
    <property type="match status" value="1"/>
</dbReference>
<comment type="caution">
    <text evidence="2">The sequence shown here is derived from an EMBL/GenBank/DDBJ whole genome shotgun (WGS) entry which is preliminary data.</text>
</comment>
<evidence type="ECO:0000313" key="2">
    <source>
        <dbReference type="EMBL" id="GFE66814.1"/>
    </source>
</evidence>
<dbReference type="AlphaFoldDB" id="A0A6N6JL00"/>
<feature type="chain" id="PRO_5026954199" description="DUF1349 domain-containing protein" evidence="1">
    <location>
        <begin position="23"/>
        <end position="285"/>
    </location>
</feature>
<keyword evidence="3" id="KW-1185">Reference proteome</keyword>
<evidence type="ECO:0008006" key="4">
    <source>
        <dbReference type="Google" id="ProtNLM"/>
    </source>
</evidence>
<dbReference type="RefSeq" id="WP_159810199.1">
    <property type="nucleotide sequence ID" value="NZ_BLJE01000006.1"/>
</dbReference>
<sequence length="285" mass="31011">MKLISAAALAATLCASATASLADDIADLSTTFDDASALDAWSEHLPDGFTRKWQEPRVEGGRLVLQPVSSGWFEDNQAGHLYHQISGDFIATTRIEVTGTQADLPQTSFSLAGLFIRAPREVSAATWIPGQENWLFFSIGTAAPAGEPHYELKTTTNSLSTLQILPAPTGPVDLRIARHGEIFTLLTRPQGENWEVVEQIIRPDLPLVLNVGLTAYADYDSVAPIYPNFQLYNTEGAPTENADLIAHVESFDIRRPATGRLPIANIDAPAFLDVIAQRRDDVMAD</sequence>
<organism evidence="2 3">
    <name type="scientific">Litoreibacter roseus</name>
    <dbReference type="NCBI Taxonomy" id="2601869"/>
    <lineage>
        <taxon>Bacteria</taxon>
        <taxon>Pseudomonadati</taxon>
        <taxon>Pseudomonadota</taxon>
        <taxon>Alphaproteobacteria</taxon>
        <taxon>Rhodobacterales</taxon>
        <taxon>Roseobacteraceae</taxon>
        <taxon>Litoreibacter</taxon>
    </lineage>
</organism>
<evidence type="ECO:0000313" key="3">
    <source>
        <dbReference type="Proteomes" id="UP000436822"/>
    </source>
</evidence>